<feature type="compositionally biased region" description="Basic and acidic residues" evidence="1">
    <location>
        <begin position="1"/>
        <end position="14"/>
    </location>
</feature>
<accession>A0A4Z2GHQ2</accession>
<sequence>MADSTGLKKRERTLLKAKRAKVSPRKERPKVSPRKERPKLSPGKERGVRTRVDIGMAIEPWRRLKALKGWKTDAEVAQRLLSVTKKLKAKPPPAAADKIKFTQSEVQTLIEQEVDTAVQKKESKLQRLMETIQQLDRAVDYESSIQKLEV</sequence>
<evidence type="ECO:0000256" key="1">
    <source>
        <dbReference type="SAM" id="MobiDB-lite"/>
    </source>
</evidence>
<keyword evidence="3" id="KW-1185">Reference proteome</keyword>
<gene>
    <name evidence="2" type="ORF">EYF80_036922</name>
</gene>
<proteinExistence type="predicted"/>
<protein>
    <submittedName>
        <fullName evidence="2">Uncharacterized protein</fullName>
    </submittedName>
</protein>
<dbReference type="EMBL" id="SRLO01000533">
    <property type="protein sequence ID" value="TNN52909.1"/>
    <property type="molecule type" value="Genomic_DNA"/>
</dbReference>
<evidence type="ECO:0000313" key="2">
    <source>
        <dbReference type="EMBL" id="TNN52909.1"/>
    </source>
</evidence>
<name>A0A4Z2GHQ2_9TELE</name>
<evidence type="ECO:0000313" key="3">
    <source>
        <dbReference type="Proteomes" id="UP000314294"/>
    </source>
</evidence>
<comment type="caution">
    <text evidence="2">The sequence shown here is derived from an EMBL/GenBank/DDBJ whole genome shotgun (WGS) entry which is preliminary data.</text>
</comment>
<reference evidence="2 3" key="1">
    <citation type="submission" date="2019-03" db="EMBL/GenBank/DDBJ databases">
        <title>First draft genome of Liparis tanakae, snailfish: a comprehensive survey of snailfish specific genes.</title>
        <authorList>
            <person name="Kim W."/>
            <person name="Song I."/>
            <person name="Jeong J.-H."/>
            <person name="Kim D."/>
            <person name="Kim S."/>
            <person name="Ryu S."/>
            <person name="Song J.Y."/>
            <person name="Lee S.K."/>
        </authorList>
    </citation>
    <scope>NUCLEOTIDE SEQUENCE [LARGE SCALE GENOMIC DNA]</scope>
    <source>
        <tissue evidence="2">Muscle</tissue>
    </source>
</reference>
<dbReference type="Proteomes" id="UP000314294">
    <property type="component" value="Unassembled WGS sequence"/>
</dbReference>
<organism evidence="2 3">
    <name type="scientific">Liparis tanakae</name>
    <name type="common">Tanaka's snailfish</name>
    <dbReference type="NCBI Taxonomy" id="230148"/>
    <lineage>
        <taxon>Eukaryota</taxon>
        <taxon>Metazoa</taxon>
        <taxon>Chordata</taxon>
        <taxon>Craniata</taxon>
        <taxon>Vertebrata</taxon>
        <taxon>Euteleostomi</taxon>
        <taxon>Actinopterygii</taxon>
        <taxon>Neopterygii</taxon>
        <taxon>Teleostei</taxon>
        <taxon>Neoteleostei</taxon>
        <taxon>Acanthomorphata</taxon>
        <taxon>Eupercaria</taxon>
        <taxon>Perciformes</taxon>
        <taxon>Cottioidei</taxon>
        <taxon>Cottales</taxon>
        <taxon>Liparidae</taxon>
        <taxon>Liparis</taxon>
    </lineage>
</organism>
<dbReference type="OrthoDB" id="2434995at2759"/>
<feature type="compositionally biased region" description="Basic and acidic residues" evidence="1">
    <location>
        <begin position="24"/>
        <end position="48"/>
    </location>
</feature>
<feature type="region of interest" description="Disordered" evidence="1">
    <location>
        <begin position="1"/>
        <end position="48"/>
    </location>
</feature>
<dbReference type="AlphaFoldDB" id="A0A4Z2GHQ2"/>